<dbReference type="SUPFAM" id="SSF52833">
    <property type="entry name" value="Thioredoxin-like"/>
    <property type="match status" value="1"/>
</dbReference>
<dbReference type="Gene3D" id="3.40.30.10">
    <property type="entry name" value="Glutaredoxin"/>
    <property type="match status" value="1"/>
</dbReference>
<dbReference type="AlphaFoldDB" id="A0A399CYM0"/>
<evidence type="ECO:0000313" key="2">
    <source>
        <dbReference type="Proteomes" id="UP000266441"/>
    </source>
</evidence>
<dbReference type="EMBL" id="QWET01000013">
    <property type="protein sequence ID" value="RIH64058.1"/>
    <property type="molecule type" value="Genomic_DNA"/>
</dbReference>
<reference evidence="1 2" key="1">
    <citation type="journal article" date="2015" name="Int. J. Syst. Evol. Microbiol.">
        <title>Mariniphaga sediminis sp. nov., isolated from coastal sediment.</title>
        <authorList>
            <person name="Wang F.Q."/>
            <person name="Shen Q.Y."/>
            <person name="Chen G.J."/>
            <person name="Du Z.J."/>
        </authorList>
    </citation>
    <scope>NUCLEOTIDE SEQUENCE [LARGE SCALE GENOMIC DNA]</scope>
    <source>
        <strain evidence="1 2">SY21</strain>
    </source>
</reference>
<dbReference type="InterPro" id="IPR036249">
    <property type="entry name" value="Thioredoxin-like_sf"/>
</dbReference>
<organism evidence="1 2">
    <name type="scientific">Mariniphaga sediminis</name>
    <dbReference type="NCBI Taxonomy" id="1628158"/>
    <lineage>
        <taxon>Bacteria</taxon>
        <taxon>Pseudomonadati</taxon>
        <taxon>Bacteroidota</taxon>
        <taxon>Bacteroidia</taxon>
        <taxon>Marinilabiliales</taxon>
        <taxon>Prolixibacteraceae</taxon>
        <taxon>Mariniphaga</taxon>
    </lineage>
</organism>
<sequence length="118" mass="13280">MKLLQTNLQEIETASELKKMIEENENVMVCCGRMGPMCMPVYDVMEELEEERSNIKFAVMAFDNPEAAVIRNAPECSGFMGLPFTMYYKGGKVAHATSSIQNMQQVSAILDEQFAEKV</sequence>
<dbReference type="Proteomes" id="UP000266441">
    <property type="component" value="Unassembled WGS sequence"/>
</dbReference>
<protein>
    <submittedName>
        <fullName evidence="1">Thioredoxin</fullName>
    </submittedName>
</protein>
<gene>
    <name evidence="1" type="ORF">D1164_15940</name>
</gene>
<accession>A0A399CYM0</accession>
<dbReference type="RefSeq" id="WP_119350890.1">
    <property type="nucleotide sequence ID" value="NZ_JBFHKJ010000232.1"/>
</dbReference>
<name>A0A399CYM0_9BACT</name>
<dbReference type="OrthoDB" id="3035211at2"/>
<keyword evidence="2" id="KW-1185">Reference proteome</keyword>
<evidence type="ECO:0000313" key="1">
    <source>
        <dbReference type="EMBL" id="RIH64058.1"/>
    </source>
</evidence>
<dbReference type="CDD" id="cd02947">
    <property type="entry name" value="TRX_family"/>
    <property type="match status" value="1"/>
</dbReference>
<proteinExistence type="predicted"/>
<comment type="caution">
    <text evidence="1">The sequence shown here is derived from an EMBL/GenBank/DDBJ whole genome shotgun (WGS) entry which is preliminary data.</text>
</comment>